<feature type="transmembrane region" description="Helical" evidence="1">
    <location>
        <begin position="103"/>
        <end position="127"/>
    </location>
</feature>
<proteinExistence type="predicted"/>
<evidence type="ECO:0000313" key="2">
    <source>
        <dbReference type="EMBL" id="CDF84161.1"/>
    </source>
</evidence>
<keyword evidence="3" id="KW-1185">Reference proteome</keyword>
<dbReference type="KEGG" id="pkc:PKB_2814"/>
<feature type="transmembrane region" description="Helical" evidence="1">
    <location>
        <begin position="64"/>
        <end position="83"/>
    </location>
</feature>
<reference evidence="2 3" key="2">
    <citation type="submission" date="2014-05" db="EMBL/GenBank/DDBJ databases">
        <title>Genome sequence of the 3-chlorobenzoate degrading bacterium Pseudomonas knackmussii B13 shows multiple evidence for horizontal gene transfer.</title>
        <authorList>
            <person name="Miyazaki R."/>
            <person name="Bertelli C."/>
            <person name="Falquet L."/>
            <person name="Robinson-Rechavi M."/>
            <person name="Gharib W."/>
            <person name="Roy S."/>
            <person name="Van der Meer J.R."/>
        </authorList>
    </citation>
    <scope>NUCLEOTIDE SEQUENCE [LARGE SCALE GENOMIC DNA]</scope>
    <source>
        <strain evidence="2 3">B13</strain>
    </source>
</reference>
<reference evidence="2 3" key="1">
    <citation type="submission" date="2013-03" db="EMBL/GenBank/DDBJ databases">
        <authorList>
            <person name="Linke B."/>
        </authorList>
    </citation>
    <scope>NUCLEOTIDE SEQUENCE [LARGE SCALE GENOMIC DNA]</scope>
    <source>
        <strain evidence="2 3">B13</strain>
    </source>
</reference>
<name>A0A024HH22_PSEKB</name>
<dbReference type="HOGENOM" id="CLU_1371190_0_0_6"/>
<keyword evidence="1" id="KW-1133">Transmembrane helix</keyword>
<accession>A0A024HH22</accession>
<dbReference type="Proteomes" id="UP000025241">
    <property type="component" value="Chromosome I"/>
</dbReference>
<gene>
    <name evidence="2" type="ORF">PKB_2814</name>
</gene>
<sequence length="199" mass="22008">MKSGTWQMSSPAPDADGRVETAEWKWSANERLPTRRPRVHALPNILFNIIYIMRTQGRCGLGRVLRIATAGILPNAFLCRWLLSKLLVSFSDQSVSLTAASVFRLIITVLLVLAPWLCVSPAANAYACSQYLSRMYASVRTNRFLAAHSATLSARLVMRVGYVRCVEICGNNCTDLLQISRTHIARTVNACHGVLGCLI</sequence>
<evidence type="ECO:0000256" key="1">
    <source>
        <dbReference type="SAM" id="Phobius"/>
    </source>
</evidence>
<dbReference type="AlphaFoldDB" id="A0A024HH22"/>
<evidence type="ECO:0000313" key="3">
    <source>
        <dbReference type="Proteomes" id="UP000025241"/>
    </source>
</evidence>
<keyword evidence="1" id="KW-0472">Membrane</keyword>
<keyword evidence="1" id="KW-0812">Transmembrane</keyword>
<dbReference type="EMBL" id="HG322950">
    <property type="protein sequence ID" value="CDF84161.1"/>
    <property type="molecule type" value="Genomic_DNA"/>
</dbReference>
<organism evidence="2 3">
    <name type="scientific">Pseudomonas knackmussii (strain DSM 6978 / CCUG 54928 / LMG 23759 / B13)</name>
    <dbReference type="NCBI Taxonomy" id="1301098"/>
    <lineage>
        <taxon>Bacteria</taxon>
        <taxon>Pseudomonadati</taxon>
        <taxon>Pseudomonadota</taxon>
        <taxon>Gammaproteobacteria</taxon>
        <taxon>Pseudomonadales</taxon>
        <taxon>Pseudomonadaceae</taxon>
        <taxon>Pseudomonas</taxon>
    </lineage>
</organism>
<protein>
    <submittedName>
        <fullName evidence="2">Hypothetical membrane protein</fullName>
    </submittedName>
</protein>